<dbReference type="EMBL" id="JANKHO010000077">
    <property type="protein sequence ID" value="KAJ3515880.1"/>
    <property type="molecule type" value="Genomic_DNA"/>
</dbReference>
<dbReference type="Proteomes" id="UP001148786">
    <property type="component" value="Unassembled WGS sequence"/>
</dbReference>
<sequence>MDVAGAAAQAFVKKVVATTSIKMVNGALERLNCNSDPKLTLSHPSTTVAAFALLFYDYLLTLGMEVEHVWPGEWTPVKVVYLVQRYLPFVDTMLLEAQSQSRFRIRRMLHTNASAPLDPPFSVFFSESNHEDMHISQQCG</sequence>
<evidence type="ECO:0000313" key="3">
    <source>
        <dbReference type="Proteomes" id="UP001148786"/>
    </source>
</evidence>
<proteinExistence type="predicted"/>
<dbReference type="AlphaFoldDB" id="A0A9W8TF46"/>
<comment type="caution">
    <text evidence="2">The sequence shown here is derived from an EMBL/GenBank/DDBJ whole genome shotgun (WGS) entry which is preliminary data.</text>
</comment>
<keyword evidence="3" id="KW-1185">Reference proteome</keyword>
<evidence type="ECO:0000259" key="1">
    <source>
        <dbReference type="Pfam" id="PF20151"/>
    </source>
</evidence>
<dbReference type="Pfam" id="PF20151">
    <property type="entry name" value="DUF6533"/>
    <property type="match status" value="1"/>
</dbReference>
<organism evidence="2 3">
    <name type="scientific">Agrocybe chaxingu</name>
    <dbReference type="NCBI Taxonomy" id="84603"/>
    <lineage>
        <taxon>Eukaryota</taxon>
        <taxon>Fungi</taxon>
        <taxon>Dikarya</taxon>
        <taxon>Basidiomycota</taxon>
        <taxon>Agaricomycotina</taxon>
        <taxon>Agaricomycetes</taxon>
        <taxon>Agaricomycetidae</taxon>
        <taxon>Agaricales</taxon>
        <taxon>Agaricineae</taxon>
        <taxon>Strophariaceae</taxon>
        <taxon>Agrocybe</taxon>
    </lineage>
</organism>
<gene>
    <name evidence="2" type="ORF">NLJ89_g1488</name>
</gene>
<dbReference type="InterPro" id="IPR045340">
    <property type="entry name" value="DUF6533"/>
</dbReference>
<protein>
    <recommendedName>
        <fullName evidence="1">DUF6533 domain-containing protein</fullName>
    </recommendedName>
</protein>
<accession>A0A9W8TF46</accession>
<feature type="domain" description="DUF6533" evidence="1">
    <location>
        <begin position="46"/>
        <end position="90"/>
    </location>
</feature>
<evidence type="ECO:0000313" key="2">
    <source>
        <dbReference type="EMBL" id="KAJ3515880.1"/>
    </source>
</evidence>
<reference evidence="2" key="1">
    <citation type="submission" date="2022-07" db="EMBL/GenBank/DDBJ databases">
        <title>Genome Sequence of Agrocybe chaxingu.</title>
        <authorList>
            <person name="Buettner E."/>
        </authorList>
    </citation>
    <scope>NUCLEOTIDE SEQUENCE</scope>
    <source>
        <strain evidence="2">MP-N11</strain>
    </source>
</reference>
<dbReference type="OrthoDB" id="2958007at2759"/>
<name>A0A9W8TF46_9AGAR</name>